<evidence type="ECO:0000259" key="7">
    <source>
        <dbReference type="Pfam" id="PF07980"/>
    </source>
</evidence>
<reference evidence="9 10" key="1">
    <citation type="submission" date="2018-08" db="EMBL/GenBank/DDBJ databases">
        <title>A genome reference for cultivated species of the human gut microbiota.</title>
        <authorList>
            <person name="Zou Y."/>
            <person name="Xue W."/>
            <person name="Luo G."/>
        </authorList>
    </citation>
    <scope>NUCLEOTIDE SEQUENCE [LARGE SCALE GENOMIC DNA]</scope>
    <source>
        <strain evidence="9 10">AF28-11</strain>
    </source>
</reference>
<comment type="caution">
    <text evidence="9">The sequence shown here is derived from an EMBL/GenBank/DDBJ whole genome shotgun (WGS) entry which is preliminary data.</text>
</comment>
<dbReference type="AlphaFoldDB" id="A0A412BEN3"/>
<dbReference type="Gene3D" id="1.25.40.390">
    <property type="match status" value="1"/>
</dbReference>
<accession>A0A412BEN3</accession>
<dbReference type="Gene3D" id="1.10.3780.10">
    <property type="entry name" value="SusD-like"/>
    <property type="match status" value="1"/>
</dbReference>
<dbReference type="RefSeq" id="WP_117966247.1">
    <property type="nucleotide sequence ID" value="NZ_JAHOJB010000006.1"/>
</dbReference>
<evidence type="ECO:0000313" key="9">
    <source>
        <dbReference type="EMBL" id="RGQ52341.1"/>
    </source>
</evidence>
<evidence type="ECO:0000256" key="1">
    <source>
        <dbReference type="ARBA" id="ARBA00004442"/>
    </source>
</evidence>
<protein>
    <submittedName>
        <fullName evidence="9">RagB/SusD family nutrient uptake outer membrane protein</fullName>
    </submittedName>
</protein>
<evidence type="ECO:0000256" key="5">
    <source>
        <dbReference type="ARBA" id="ARBA00023237"/>
    </source>
</evidence>
<evidence type="ECO:0000313" key="10">
    <source>
        <dbReference type="Proteomes" id="UP000283680"/>
    </source>
</evidence>
<dbReference type="PROSITE" id="PS51257">
    <property type="entry name" value="PROKAR_LIPOPROTEIN"/>
    <property type="match status" value="1"/>
</dbReference>
<dbReference type="InterPro" id="IPR011990">
    <property type="entry name" value="TPR-like_helical_dom_sf"/>
</dbReference>
<keyword evidence="3 6" id="KW-0732">Signal</keyword>
<gene>
    <name evidence="9" type="ORF">DWY92_08825</name>
</gene>
<proteinExistence type="inferred from homology"/>
<name>A0A412BEN3_BACUN</name>
<comment type="subcellular location">
    <subcellularLocation>
        <location evidence="1">Cell outer membrane</location>
    </subcellularLocation>
</comment>
<feature type="domain" description="RagB/SusD" evidence="7">
    <location>
        <begin position="369"/>
        <end position="518"/>
    </location>
</feature>
<dbReference type="InterPro" id="IPR033985">
    <property type="entry name" value="SusD-like_N"/>
</dbReference>
<keyword evidence="5" id="KW-0998">Cell outer membrane</keyword>
<evidence type="ECO:0000256" key="6">
    <source>
        <dbReference type="SAM" id="SignalP"/>
    </source>
</evidence>
<keyword evidence="4" id="KW-0472">Membrane</keyword>
<evidence type="ECO:0000259" key="8">
    <source>
        <dbReference type="Pfam" id="PF14322"/>
    </source>
</evidence>
<evidence type="ECO:0000256" key="3">
    <source>
        <dbReference type="ARBA" id="ARBA00022729"/>
    </source>
</evidence>
<dbReference type="SUPFAM" id="SSF48452">
    <property type="entry name" value="TPR-like"/>
    <property type="match status" value="1"/>
</dbReference>
<sequence>MKLYKNLIYVLLLSAGLTATSCVGDLDVTPIDPSTNTSDKALNSAADFKAFLAQCYTGFATSGSYGPDGDSNISGMDGGQSQYFRGLFHLNEYTTDECVVGWNDQTIQDLHGLAWTTSDTFIFALYSRIFYQVSMCNEFIRQANASSLDFPEKAAYIAEARALRALAYYHAIDMFGNVPFADETSSVSSVAPQRITRSELFTWLETELKDLIGANSALAEARQNEYGRIDKGGASMILAKLYLNAEVYIGTAKYNECAQICKEIQGKGYSLHPKYEELFMADNNETSTDEIIFAVEQDGINTQSYGVTNFIIFASVGGKMDAAAMGISSGWGGIRVTPEFYDSFVTGDQRAMFFTTEQQKEIDDIANFQHGYAFTKFKNVRSDGKATSNVGFVDTDFPVFRYADVLLMLSECAVRGASTVTVSEGAAALSLVRERAGLSAVSAYTLDDILRERGCELYLECWRRSDLVRFGKFTSDSYVWSWKGGIKAGKGVDSRYNLFPIPERDLNANPNLIQNEGY</sequence>
<dbReference type="InterPro" id="IPR012944">
    <property type="entry name" value="SusD_RagB_dom"/>
</dbReference>
<dbReference type="Pfam" id="PF07980">
    <property type="entry name" value="SusD_RagB"/>
    <property type="match status" value="1"/>
</dbReference>
<feature type="domain" description="SusD-like N-terminal" evidence="8">
    <location>
        <begin position="38"/>
        <end position="243"/>
    </location>
</feature>
<dbReference type="GO" id="GO:0009279">
    <property type="term" value="C:cell outer membrane"/>
    <property type="evidence" value="ECO:0007669"/>
    <property type="project" value="UniProtKB-SubCell"/>
</dbReference>
<evidence type="ECO:0000256" key="4">
    <source>
        <dbReference type="ARBA" id="ARBA00023136"/>
    </source>
</evidence>
<feature type="chain" id="PRO_5019312872" evidence="6">
    <location>
        <begin position="22"/>
        <end position="518"/>
    </location>
</feature>
<dbReference type="Proteomes" id="UP000283680">
    <property type="component" value="Unassembled WGS sequence"/>
</dbReference>
<dbReference type="Pfam" id="PF14322">
    <property type="entry name" value="SusD-like_3"/>
    <property type="match status" value="1"/>
</dbReference>
<organism evidence="9 10">
    <name type="scientific">Bacteroides uniformis</name>
    <dbReference type="NCBI Taxonomy" id="820"/>
    <lineage>
        <taxon>Bacteria</taxon>
        <taxon>Pseudomonadati</taxon>
        <taxon>Bacteroidota</taxon>
        <taxon>Bacteroidia</taxon>
        <taxon>Bacteroidales</taxon>
        <taxon>Bacteroidaceae</taxon>
        <taxon>Bacteroides</taxon>
    </lineage>
</organism>
<feature type="signal peptide" evidence="6">
    <location>
        <begin position="1"/>
        <end position="21"/>
    </location>
</feature>
<comment type="similarity">
    <text evidence="2">Belongs to the SusD family.</text>
</comment>
<dbReference type="Gene3D" id="1.25.40.10">
    <property type="entry name" value="Tetratricopeptide repeat domain"/>
    <property type="match status" value="1"/>
</dbReference>
<dbReference type="EMBL" id="QRTH01000003">
    <property type="protein sequence ID" value="RGQ52341.1"/>
    <property type="molecule type" value="Genomic_DNA"/>
</dbReference>
<evidence type="ECO:0000256" key="2">
    <source>
        <dbReference type="ARBA" id="ARBA00006275"/>
    </source>
</evidence>